<accession>A0A6C7E6Q6</accession>
<proteinExistence type="predicted"/>
<name>A0A6C7E6Q6_ILUCY</name>
<keyword evidence="11" id="KW-1185">Reference proteome</keyword>
<reference evidence="10 11" key="1">
    <citation type="journal article" date="2013" name="Int. J. Syst. Evol. Microbiol.">
        <title>Ilumatobacter nonamiense sp. nov. and Ilumatobacter coccineum sp. nov., isolated from seashore sand.</title>
        <authorList>
            <person name="Matsumoto A."/>
            <person name="Kasai H."/>
            <person name="Matsuo Y."/>
            <person name="Shizuri Y."/>
            <person name="Ichikawa N."/>
            <person name="Fujita N."/>
            <person name="Omura S."/>
            <person name="Takahashi Y."/>
        </authorList>
    </citation>
    <scope>NUCLEOTIDE SEQUENCE [LARGE SCALE GENOMIC DNA]</scope>
    <source>
        <strain evidence="11">NBRC 103263 / KCTC 29153 / YM16-304</strain>
    </source>
</reference>
<feature type="transmembrane region" description="Helical" evidence="8">
    <location>
        <begin position="6"/>
        <end position="23"/>
    </location>
</feature>
<evidence type="ECO:0000256" key="4">
    <source>
        <dbReference type="ARBA" id="ARBA00022692"/>
    </source>
</evidence>
<keyword evidence="3" id="KW-0050">Antiport</keyword>
<feature type="transmembrane region" description="Helical" evidence="8">
    <location>
        <begin position="379"/>
        <end position="403"/>
    </location>
</feature>
<dbReference type="Pfam" id="PF00999">
    <property type="entry name" value="Na_H_Exchanger"/>
    <property type="match status" value="1"/>
</dbReference>
<evidence type="ECO:0000256" key="8">
    <source>
        <dbReference type="SAM" id="Phobius"/>
    </source>
</evidence>
<evidence type="ECO:0000313" key="11">
    <source>
        <dbReference type="Proteomes" id="UP000011863"/>
    </source>
</evidence>
<feature type="transmembrane region" description="Helical" evidence="8">
    <location>
        <begin position="115"/>
        <end position="136"/>
    </location>
</feature>
<keyword evidence="2" id="KW-0813">Transport</keyword>
<feature type="transmembrane region" description="Helical" evidence="8">
    <location>
        <begin position="312"/>
        <end position="336"/>
    </location>
</feature>
<dbReference type="PANTHER" id="PTHR32507">
    <property type="entry name" value="NA(+)/H(+) ANTIPORTER 1"/>
    <property type="match status" value="1"/>
</dbReference>
<keyword evidence="4 8" id="KW-0812">Transmembrane</keyword>
<keyword evidence="5 8" id="KW-1133">Transmembrane helix</keyword>
<dbReference type="GO" id="GO:0005886">
    <property type="term" value="C:plasma membrane"/>
    <property type="evidence" value="ECO:0007669"/>
    <property type="project" value="UniProtKB-SubCell"/>
</dbReference>
<dbReference type="KEGG" id="aym:YM304_18570"/>
<feature type="domain" description="Cation/H+ exchanger transmembrane" evidence="9">
    <location>
        <begin position="14"/>
        <end position="401"/>
    </location>
</feature>
<dbReference type="GO" id="GO:1902600">
    <property type="term" value="P:proton transmembrane transport"/>
    <property type="evidence" value="ECO:0007669"/>
    <property type="project" value="InterPro"/>
</dbReference>
<feature type="transmembrane region" description="Helical" evidence="8">
    <location>
        <begin position="348"/>
        <end position="367"/>
    </location>
</feature>
<evidence type="ECO:0000256" key="3">
    <source>
        <dbReference type="ARBA" id="ARBA00022449"/>
    </source>
</evidence>
<dbReference type="Proteomes" id="UP000011863">
    <property type="component" value="Chromosome"/>
</dbReference>
<feature type="transmembrane region" description="Helical" evidence="8">
    <location>
        <begin position="224"/>
        <end position="255"/>
    </location>
</feature>
<comment type="subcellular location">
    <subcellularLocation>
        <location evidence="1">Cell membrane</location>
        <topology evidence="1">Multi-pass membrane protein</topology>
    </subcellularLocation>
</comment>
<evidence type="ECO:0000256" key="6">
    <source>
        <dbReference type="ARBA" id="ARBA00023065"/>
    </source>
</evidence>
<evidence type="ECO:0000256" key="5">
    <source>
        <dbReference type="ARBA" id="ARBA00022989"/>
    </source>
</evidence>
<evidence type="ECO:0000313" key="10">
    <source>
        <dbReference type="EMBL" id="BAN02171.1"/>
    </source>
</evidence>
<keyword evidence="6" id="KW-0406">Ion transport</keyword>
<dbReference type="EMBL" id="AP012057">
    <property type="protein sequence ID" value="BAN02171.1"/>
    <property type="molecule type" value="Genomic_DNA"/>
</dbReference>
<feature type="transmembrane region" description="Helical" evidence="8">
    <location>
        <begin position="148"/>
        <end position="172"/>
    </location>
</feature>
<evidence type="ECO:0000256" key="1">
    <source>
        <dbReference type="ARBA" id="ARBA00004651"/>
    </source>
</evidence>
<evidence type="ECO:0000259" key="9">
    <source>
        <dbReference type="Pfam" id="PF00999"/>
    </source>
</evidence>
<organism evidence="10 11">
    <name type="scientific">Ilumatobacter coccineus (strain NBRC 103263 / KCTC 29153 / YM16-304)</name>
    <dbReference type="NCBI Taxonomy" id="1313172"/>
    <lineage>
        <taxon>Bacteria</taxon>
        <taxon>Bacillati</taxon>
        <taxon>Actinomycetota</taxon>
        <taxon>Acidimicrobiia</taxon>
        <taxon>Acidimicrobiales</taxon>
        <taxon>Ilumatobacteraceae</taxon>
        <taxon>Ilumatobacter</taxon>
    </lineage>
</organism>
<dbReference type="RefSeq" id="WP_015441418.1">
    <property type="nucleotide sequence ID" value="NC_020520.1"/>
</dbReference>
<feature type="transmembrane region" description="Helical" evidence="8">
    <location>
        <begin position="192"/>
        <end position="212"/>
    </location>
</feature>
<evidence type="ECO:0000256" key="7">
    <source>
        <dbReference type="ARBA" id="ARBA00023136"/>
    </source>
</evidence>
<gene>
    <name evidence="10" type="ORF">YM304_18570</name>
</gene>
<sequence>MGPVEITLVAALVVAFAAVSMRIEHWPLTMPMVFVAAGAATAAFDAIEIDAEIGSIALLAELTLAVILFSDAVRIDFRRLRRHLGLPVRLLGIGLPLSIALGALVNALLFPELPFAQVALLAAILAPTDAALGSAVVEDTVVPARDRLALNVESGVNDGLVVPVVAIMTALVIDENRSTSGWIGFVARQIGWGVALGLVVGGVGITVLRAAHHRGWSDGRYEQLATFVLPVIALFGAEALTGNSFIAAFVAGLAFGSFGNDAKHTPGSASEPDDDAHASYFGGFTEDAAQLLALGAFFVFGNVLLGQAVDDVSAGVVVCAIVTLTLGRMLPVWIAMIGSGTRWPTRLFIGWFGPRGLASIIFGLLLLEDFDEVAGGGDDLFGVIGVTVTASVVLHGATASWGASRYGRWAEALEASDDERSDMNVPEVAEMIPRSRFSLRR</sequence>
<evidence type="ECO:0000256" key="2">
    <source>
        <dbReference type="ARBA" id="ARBA00022448"/>
    </source>
</evidence>
<feature type="transmembrane region" description="Helical" evidence="8">
    <location>
        <begin position="90"/>
        <end position="109"/>
    </location>
</feature>
<protein>
    <submittedName>
        <fullName evidence="10">Putative CPA1 family transporter</fullName>
    </submittedName>
</protein>
<dbReference type="OrthoDB" id="4174405at2"/>
<dbReference type="PANTHER" id="PTHR32507:SF8">
    <property type="entry name" value="CNH1P"/>
    <property type="match status" value="1"/>
</dbReference>
<keyword evidence="7 8" id="KW-0472">Membrane</keyword>
<feature type="transmembrane region" description="Helical" evidence="8">
    <location>
        <begin position="53"/>
        <end position="69"/>
    </location>
</feature>
<dbReference type="InterPro" id="IPR006153">
    <property type="entry name" value="Cation/H_exchanger_TM"/>
</dbReference>
<dbReference type="GO" id="GO:0015297">
    <property type="term" value="F:antiporter activity"/>
    <property type="evidence" value="ECO:0007669"/>
    <property type="project" value="UniProtKB-KW"/>
</dbReference>
<dbReference type="AlphaFoldDB" id="A0A6C7E6Q6"/>